<dbReference type="Pfam" id="PF03432">
    <property type="entry name" value="Relaxase"/>
    <property type="match status" value="1"/>
</dbReference>
<keyword evidence="1" id="KW-0175">Coiled coil</keyword>
<feature type="domain" description="MobA/VirD2-like nuclease" evidence="2">
    <location>
        <begin position="27"/>
        <end position="163"/>
    </location>
</feature>
<evidence type="ECO:0000259" key="2">
    <source>
        <dbReference type="Pfam" id="PF03432"/>
    </source>
</evidence>
<reference evidence="3" key="1">
    <citation type="submission" date="2021-02" db="EMBL/GenBank/DDBJ databases">
        <title>Infant gut strain persistence is associated with maternal origin, phylogeny, and functional potential including surface adhesion and iron acquisition.</title>
        <authorList>
            <person name="Lou Y.C."/>
        </authorList>
    </citation>
    <scope>NUCLEOTIDE SEQUENCE</scope>
    <source>
        <strain evidence="3">L3_101_000M1_dasL3_101_000M1_concoct_87</strain>
    </source>
</reference>
<dbReference type="AlphaFoldDB" id="A0A943DG43"/>
<evidence type="ECO:0000313" key="3">
    <source>
        <dbReference type="EMBL" id="MBS5332911.1"/>
    </source>
</evidence>
<feature type="coiled-coil region" evidence="1">
    <location>
        <begin position="410"/>
        <end position="454"/>
    </location>
</feature>
<sequence length="467" mass="53721">MAISKIKPRHASEGRSIAAVLADRIDYGKNPEKTNGGLLVTGYQCSPDTAWQEFMVSKQIYTATTGRRRAPDKDVISYLLIQSFEPGTITPEDANKLGYQMALEFTGGEHQFIVATHVDKKHIHCHIEFNSTALDCSHKFNNVKNSFIPLRKINDRICQEFGLNIIEEPQDKGKHYAEWAAEKMGKSWKARLRQTIDKVLPKVSTFDEFLEAMRQEGYEVVQSKKILKFRAQGQERFTRSKTLGTDYTLEALQERIGKTQLLKRKKIHLQKDGKINLLMDIQARLQGRGPGLERWMKIHNLKEASKTLNYLTEHGITEYAVLLERAETMASDFDSVSTSIKQMEHRMEQIAALKTHIINYAKTRDTYAAYRRTKAADKPAFRTAHEADLLLHEAAKRAFDAQGVKKLPTVKVLQAEYTELLAKKKDAYEDYKRLRKENQELQAVKSNVDTLLRIEEEQQEKKLEQHR</sequence>
<organism evidence="3 4">
    <name type="scientific">Subdoligranulum variabile</name>
    <dbReference type="NCBI Taxonomy" id="214851"/>
    <lineage>
        <taxon>Bacteria</taxon>
        <taxon>Bacillati</taxon>
        <taxon>Bacillota</taxon>
        <taxon>Clostridia</taxon>
        <taxon>Eubacteriales</taxon>
        <taxon>Oscillospiraceae</taxon>
        <taxon>Subdoligranulum</taxon>
    </lineage>
</organism>
<name>A0A943DG43_9FIRM</name>
<dbReference type="EMBL" id="JAGZGG010000025">
    <property type="protein sequence ID" value="MBS5332911.1"/>
    <property type="molecule type" value="Genomic_DNA"/>
</dbReference>
<gene>
    <name evidence="3" type="ORF">KHY36_10330</name>
</gene>
<evidence type="ECO:0000313" key="4">
    <source>
        <dbReference type="Proteomes" id="UP000759273"/>
    </source>
</evidence>
<evidence type="ECO:0000256" key="1">
    <source>
        <dbReference type="SAM" id="Coils"/>
    </source>
</evidence>
<dbReference type="InterPro" id="IPR005094">
    <property type="entry name" value="Endonuclease_MobA/VirD2"/>
</dbReference>
<accession>A0A943DG43</accession>
<proteinExistence type="predicted"/>
<dbReference type="Proteomes" id="UP000759273">
    <property type="component" value="Unassembled WGS sequence"/>
</dbReference>
<comment type="caution">
    <text evidence="3">The sequence shown here is derived from an EMBL/GenBank/DDBJ whole genome shotgun (WGS) entry which is preliminary data.</text>
</comment>
<protein>
    <submittedName>
        <fullName evidence="3">Relaxase/mobilization nuclease domain-containing protein</fullName>
    </submittedName>
</protein>